<sequence>MKSFIIQTIVLLLILSGCGSSDHPGKKLPTAGSTHQLLDSSTSIRLPTDFVRIDTEEYVHADPSSPLANWAIPVLQTTLDNLKFQDSSIDMFLDSTNRGTVLAIIDTKYIPLSKESGSMLASTIKKAQDSDMRHAYTTKNKSFKRNGTLGMMHFQYMVADVQLGGDPFYQGLFFLSSSQKIYVVYELSGKEASIKDYLWTLTE</sequence>
<reference evidence="1 2" key="1">
    <citation type="submission" date="2019-08" db="EMBL/GenBank/DDBJ databases">
        <title>Lewinella sp. strain SSH13 Genome sequencing and assembly.</title>
        <authorList>
            <person name="Kim I."/>
        </authorList>
    </citation>
    <scope>NUCLEOTIDE SEQUENCE [LARGE SCALE GENOMIC DNA]</scope>
    <source>
        <strain evidence="1 2">SSH13</strain>
    </source>
</reference>
<dbReference type="Proteomes" id="UP000321907">
    <property type="component" value="Unassembled WGS sequence"/>
</dbReference>
<keyword evidence="2" id="KW-1185">Reference proteome</keyword>
<dbReference type="AlphaFoldDB" id="A0A5C7G0D2"/>
<dbReference type="EMBL" id="VOXD01000001">
    <property type="protein sequence ID" value="TXF91603.1"/>
    <property type="molecule type" value="Genomic_DNA"/>
</dbReference>
<dbReference type="RefSeq" id="WP_147928644.1">
    <property type="nucleotide sequence ID" value="NZ_VOXD01000001.1"/>
</dbReference>
<dbReference type="PROSITE" id="PS51257">
    <property type="entry name" value="PROKAR_LIPOPROTEIN"/>
    <property type="match status" value="1"/>
</dbReference>
<protein>
    <submittedName>
        <fullName evidence="1">Uncharacterized protein</fullName>
    </submittedName>
</protein>
<evidence type="ECO:0000313" key="2">
    <source>
        <dbReference type="Proteomes" id="UP000321907"/>
    </source>
</evidence>
<accession>A0A5C7G0D2</accession>
<proteinExistence type="predicted"/>
<comment type="caution">
    <text evidence="1">The sequence shown here is derived from an EMBL/GenBank/DDBJ whole genome shotgun (WGS) entry which is preliminary data.</text>
</comment>
<gene>
    <name evidence="1" type="ORF">FUA23_00010</name>
</gene>
<evidence type="ECO:0000313" key="1">
    <source>
        <dbReference type="EMBL" id="TXF91603.1"/>
    </source>
</evidence>
<organism evidence="1 2">
    <name type="scientific">Neolewinella aurantiaca</name>
    <dbReference type="NCBI Taxonomy" id="2602767"/>
    <lineage>
        <taxon>Bacteria</taxon>
        <taxon>Pseudomonadati</taxon>
        <taxon>Bacteroidota</taxon>
        <taxon>Saprospiria</taxon>
        <taxon>Saprospirales</taxon>
        <taxon>Lewinellaceae</taxon>
        <taxon>Neolewinella</taxon>
    </lineage>
</organism>
<name>A0A5C7G0D2_9BACT</name>